<name>A0ABD6EKE8_9BILA</name>
<keyword evidence="9" id="KW-1185">Reference proteome</keyword>
<evidence type="ECO:0000256" key="3">
    <source>
        <dbReference type="ARBA" id="ARBA00022687"/>
    </source>
</evidence>
<dbReference type="InterPro" id="IPR043581">
    <property type="entry name" value="Axin-like"/>
</dbReference>
<comment type="caution">
    <text evidence="8">The sequence shown here is derived from an EMBL/GenBank/DDBJ whole genome shotgun (WGS) entry which is preliminary data.</text>
</comment>
<feature type="region of interest" description="Disordered" evidence="5">
    <location>
        <begin position="340"/>
        <end position="427"/>
    </location>
</feature>
<dbReference type="Gene3D" id="2.40.240.130">
    <property type="match status" value="1"/>
</dbReference>
<accession>A0ABD6EKE8</accession>
<evidence type="ECO:0000313" key="9">
    <source>
        <dbReference type="Proteomes" id="UP001608902"/>
    </source>
</evidence>
<dbReference type="GO" id="GO:0016055">
    <property type="term" value="P:Wnt signaling pathway"/>
    <property type="evidence" value="ECO:0007669"/>
    <property type="project" value="UniProtKB-KW"/>
</dbReference>
<evidence type="ECO:0008006" key="10">
    <source>
        <dbReference type="Google" id="ProtNLM"/>
    </source>
</evidence>
<proteinExistence type="predicted"/>
<gene>
    <name evidence="8" type="ORF">AB6A40_003756</name>
</gene>
<dbReference type="PROSITE" id="PS50841">
    <property type="entry name" value="DIX"/>
    <property type="match status" value="1"/>
</dbReference>
<dbReference type="InterPro" id="IPR036305">
    <property type="entry name" value="RGS_sf"/>
</dbReference>
<feature type="compositionally biased region" description="Low complexity" evidence="5">
    <location>
        <begin position="369"/>
        <end position="393"/>
    </location>
</feature>
<feature type="compositionally biased region" description="Polar residues" evidence="5">
    <location>
        <begin position="409"/>
        <end position="419"/>
    </location>
</feature>
<sequence length="579" mass="65879">MGANDERHRWSQRLENVLDDREALEAFKRWMKAESSMAEHPINLHFAIIAYKDLCAKKNARATELARNIHQKYVSVNTGVCTFLPETLRRETSVKVRMLDATEPDPAVFDPLIKPVEHYLRQQHAFFVSSEEFIDAFNRIDEWSSRSGPSSRLPTSSQFSSTRRTRKTPSHQPVLTAEMLLKTQHDRENTLGESTVEKLYPPVMKIPYVCNATTSKNDSAVSSTFSSDTTGHNTGVKLSTIREEQLRGNPVTYTLARVERPDEECKVSHHTEEGRQAFASILIEKLNAVNMRRKRNDMMNQQLRDIESRKFSAREFLKDIEPTVGDEDDELERYVRQRMADDSNKPSPSFHSPDATNCQPFRSRRRSPKSSSPDRTQYPPVSYSMSSSYTNPYGSHGFAPPPCNRHNRSFNQLSTSAKSANKDRHDQRSLAIYDTSGIESMAPSSISEKEEAQRAAMFQKARLLSSGATSNKRSAHRHHDFSSLPRSRGSDIRPVMTISYKEKGRVPMVAHVPQGQMTFKEFRKHLGISQRSNLQFFFKSACEDGSSPYQLLLVNDDSTLLPIYEGRITAECKPLSDSD</sequence>
<dbReference type="SUPFAM" id="SSF48097">
    <property type="entry name" value="Regulator of G-protein signaling, RGS"/>
    <property type="match status" value="1"/>
</dbReference>
<evidence type="ECO:0000259" key="7">
    <source>
        <dbReference type="PROSITE" id="PS50841"/>
    </source>
</evidence>
<dbReference type="SMART" id="SM00315">
    <property type="entry name" value="RGS"/>
    <property type="match status" value="1"/>
</dbReference>
<comment type="subcellular location">
    <subcellularLocation>
        <location evidence="1">Cytoplasm</location>
    </subcellularLocation>
</comment>
<dbReference type="Proteomes" id="UP001608902">
    <property type="component" value="Unassembled WGS sequence"/>
</dbReference>
<evidence type="ECO:0000256" key="4">
    <source>
        <dbReference type="PROSITE-ProRule" id="PRU00069"/>
    </source>
</evidence>
<keyword evidence="2" id="KW-0963">Cytoplasm</keyword>
<dbReference type="SUPFAM" id="SSF54236">
    <property type="entry name" value="Ubiquitin-like"/>
    <property type="match status" value="1"/>
</dbReference>
<evidence type="ECO:0000256" key="2">
    <source>
        <dbReference type="ARBA" id="ARBA00022490"/>
    </source>
</evidence>
<reference evidence="8 9" key="1">
    <citation type="submission" date="2024-08" db="EMBL/GenBank/DDBJ databases">
        <title>Gnathostoma spinigerum genome.</title>
        <authorList>
            <person name="Gonzalez-Bertolin B."/>
            <person name="Monzon S."/>
            <person name="Zaballos A."/>
            <person name="Jimenez P."/>
            <person name="Dekumyoy P."/>
            <person name="Varona S."/>
            <person name="Cuesta I."/>
            <person name="Sumanam S."/>
            <person name="Adisakwattana P."/>
            <person name="Gasser R.B."/>
            <person name="Hernandez-Gonzalez A."/>
            <person name="Young N.D."/>
            <person name="Perteguer M.J."/>
        </authorList>
    </citation>
    <scope>NUCLEOTIDE SEQUENCE [LARGE SCALE GENOMIC DNA]</scope>
    <source>
        <strain evidence="8">AL3</strain>
        <tissue evidence="8">Liver</tissue>
    </source>
</reference>
<dbReference type="InterPro" id="IPR044926">
    <property type="entry name" value="RGS_subdomain_2"/>
</dbReference>
<protein>
    <recommendedName>
        <fullName evidence="10">Axin</fullName>
    </recommendedName>
</protein>
<keyword evidence="3 4" id="KW-0879">Wnt signaling pathway</keyword>
<organism evidence="8 9">
    <name type="scientific">Gnathostoma spinigerum</name>
    <dbReference type="NCBI Taxonomy" id="75299"/>
    <lineage>
        <taxon>Eukaryota</taxon>
        <taxon>Metazoa</taxon>
        <taxon>Ecdysozoa</taxon>
        <taxon>Nematoda</taxon>
        <taxon>Chromadorea</taxon>
        <taxon>Rhabditida</taxon>
        <taxon>Spirurina</taxon>
        <taxon>Gnathostomatomorpha</taxon>
        <taxon>Gnathostomatoidea</taxon>
        <taxon>Gnathostomatidae</taxon>
        <taxon>Gnathostoma</taxon>
    </lineage>
</organism>
<evidence type="ECO:0000259" key="6">
    <source>
        <dbReference type="PROSITE" id="PS50132"/>
    </source>
</evidence>
<feature type="region of interest" description="Disordered" evidence="5">
    <location>
        <begin position="144"/>
        <end position="173"/>
    </location>
</feature>
<evidence type="ECO:0000313" key="8">
    <source>
        <dbReference type="EMBL" id="MFH4977047.1"/>
    </source>
</evidence>
<feature type="compositionally biased region" description="Polar residues" evidence="5">
    <location>
        <begin position="345"/>
        <end position="360"/>
    </location>
</feature>
<evidence type="ECO:0000256" key="5">
    <source>
        <dbReference type="SAM" id="MobiDB-lite"/>
    </source>
</evidence>
<dbReference type="GO" id="GO:0005737">
    <property type="term" value="C:cytoplasm"/>
    <property type="evidence" value="ECO:0007669"/>
    <property type="project" value="UniProtKB-SubCell"/>
</dbReference>
<dbReference type="InterPro" id="IPR016137">
    <property type="entry name" value="RGS"/>
</dbReference>
<dbReference type="InterPro" id="IPR038207">
    <property type="entry name" value="DIX_dom_sf"/>
</dbReference>
<dbReference type="Gene3D" id="1.10.167.10">
    <property type="entry name" value="Regulator of G-protein Signalling 4, domain 2"/>
    <property type="match status" value="1"/>
</dbReference>
<feature type="domain" description="DIX" evidence="7">
    <location>
        <begin position="492"/>
        <end position="576"/>
    </location>
</feature>
<evidence type="ECO:0000256" key="1">
    <source>
        <dbReference type="ARBA" id="ARBA00004496"/>
    </source>
</evidence>
<dbReference type="PANTHER" id="PTHR46102:SF2">
    <property type="entry name" value="AXIN"/>
    <property type="match status" value="1"/>
</dbReference>
<feature type="domain" description="RGS" evidence="6">
    <location>
        <begin position="13"/>
        <end position="121"/>
    </location>
</feature>
<dbReference type="InterPro" id="IPR029071">
    <property type="entry name" value="Ubiquitin-like_domsf"/>
</dbReference>
<dbReference type="Pfam" id="PF00778">
    <property type="entry name" value="DIX"/>
    <property type="match status" value="1"/>
</dbReference>
<dbReference type="PANTHER" id="PTHR46102">
    <property type="entry name" value="AXIN"/>
    <property type="match status" value="1"/>
</dbReference>
<feature type="compositionally biased region" description="Polar residues" evidence="5">
    <location>
        <begin position="145"/>
        <end position="154"/>
    </location>
</feature>
<dbReference type="AlphaFoldDB" id="A0ABD6EKE8"/>
<feature type="region of interest" description="Disordered" evidence="5">
    <location>
        <begin position="466"/>
        <end position="489"/>
    </location>
</feature>
<dbReference type="InterPro" id="IPR001158">
    <property type="entry name" value="DIX"/>
</dbReference>
<dbReference type="PROSITE" id="PS50132">
    <property type="entry name" value="RGS"/>
    <property type="match status" value="1"/>
</dbReference>
<dbReference type="Pfam" id="PF00615">
    <property type="entry name" value="RGS"/>
    <property type="match status" value="1"/>
</dbReference>
<dbReference type="EMBL" id="JBGFUD010002022">
    <property type="protein sequence ID" value="MFH4977047.1"/>
    <property type="molecule type" value="Genomic_DNA"/>
</dbReference>